<name>A0A0E3LGS2_9EURY</name>
<reference evidence="2 3" key="1">
    <citation type="submission" date="2014-07" db="EMBL/GenBank/DDBJ databases">
        <title>Methanogenic archaea and the global carbon cycle.</title>
        <authorList>
            <person name="Henriksen J.R."/>
            <person name="Luke J."/>
            <person name="Reinhart S."/>
            <person name="Benedict M.N."/>
            <person name="Youngblut N.D."/>
            <person name="Metcalf M.E."/>
            <person name="Whitaker R.J."/>
            <person name="Metcalf W.W."/>
        </authorList>
    </citation>
    <scope>NUCLEOTIDE SEQUENCE [LARGE SCALE GENOMIC DNA]</scope>
    <source>
        <strain evidence="2 3">Z-761</strain>
    </source>
</reference>
<organism evidence="2 3">
    <name type="scientific">Methanosarcina vacuolata Z-761</name>
    <dbReference type="NCBI Taxonomy" id="1434123"/>
    <lineage>
        <taxon>Archaea</taxon>
        <taxon>Methanobacteriati</taxon>
        <taxon>Methanobacteriota</taxon>
        <taxon>Stenosarchaea group</taxon>
        <taxon>Methanomicrobia</taxon>
        <taxon>Methanosarcinales</taxon>
        <taxon>Methanosarcinaceae</taxon>
        <taxon>Methanosarcina</taxon>
    </lineage>
</organism>
<dbReference type="EMBL" id="CP009520">
    <property type="protein sequence ID" value="AKB43016.1"/>
    <property type="molecule type" value="Genomic_DNA"/>
</dbReference>
<proteinExistence type="predicted"/>
<evidence type="ECO:0000313" key="2">
    <source>
        <dbReference type="EMBL" id="AKB43016.1"/>
    </source>
</evidence>
<dbReference type="GO" id="GO:0004792">
    <property type="term" value="F:thiosulfate-cyanide sulfurtransferase activity"/>
    <property type="evidence" value="ECO:0007669"/>
    <property type="project" value="TreeGrafter"/>
</dbReference>
<dbReference type="Proteomes" id="UP000033096">
    <property type="component" value="Chromosome"/>
</dbReference>
<dbReference type="HOGENOM" id="CLU_089574_1_0_2"/>
<evidence type="ECO:0000313" key="3">
    <source>
        <dbReference type="Proteomes" id="UP000033096"/>
    </source>
</evidence>
<keyword evidence="3" id="KW-1185">Reference proteome</keyword>
<protein>
    <submittedName>
        <fullName evidence="2">Rhodanese-like domain protein</fullName>
    </submittedName>
</protein>
<evidence type="ECO:0000259" key="1">
    <source>
        <dbReference type="PROSITE" id="PS50206"/>
    </source>
</evidence>
<dbReference type="Gene3D" id="3.40.250.10">
    <property type="entry name" value="Rhodanese-like domain"/>
    <property type="match status" value="1"/>
</dbReference>
<dbReference type="PROSITE" id="PS50206">
    <property type="entry name" value="RHODANESE_3"/>
    <property type="match status" value="1"/>
</dbReference>
<dbReference type="SUPFAM" id="SSF52821">
    <property type="entry name" value="Rhodanese/Cell cycle control phosphatase"/>
    <property type="match status" value="1"/>
</dbReference>
<dbReference type="SMART" id="SM00450">
    <property type="entry name" value="RHOD"/>
    <property type="match status" value="1"/>
</dbReference>
<dbReference type="PANTHER" id="PTHR44086">
    <property type="entry name" value="THIOSULFATE SULFURTRANSFERASE RDL2, MITOCHONDRIAL-RELATED"/>
    <property type="match status" value="1"/>
</dbReference>
<feature type="domain" description="Rhodanese" evidence="1">
    <location>
        <begin position="50"/>
        <end position="154"/>
    </location>
</feature>
<dbReference type="KEGG" id="mvc:MSVAZ_0747"/>
<dbReference type="CDD" id="cd00158">
    <property type="entry name" value="RHOD"/>
    <property type="match status" value="1"/>
</dbReference>
<gene>
    <name evidence="2" type="ORF">MSVAZ_0747</name>
</gene>
<dbReference type="RefSeq" id="WP_048118358.1">
    <property type="nucleotide sequence ID" value="NZ_CP009520.1"/>
</dbReference>
<dbReference type="PANTHER" id="PTHR44086:SF10">
    <property type="entry name" value="THIOSULFATE SULFURTRANSFERASE_RHODANESE-LIKE DOMAIN-CONTAINING PROTEIN 3"/>
    <property type="match status" value="1"/>
</dbReference>
<dbReference type="Pfam" id="PF00581">
    <property type="entry name" value="Rhodanese"/>
    <property type="match status" value="1"/>
</dbReference>
<sequence length="166" mass="17864">MNKQCLSSFAAILIALLIVAPGIAGAAPKIGCTAPGYENVTVCQAKDILENKHVFLLDVRTPAEFNYSHIEGATLIPLKNVPKHDSVSLPDDQLLPARLKELPENKNTKIVVYCLSGGRSATASQMIADAGYKNVYNVQGGLKAWVNAGYPVVIDPVKWFASYPPN</sequence>
<dbReference type="AlphaFoldDB" id="A0A0E3LGS2"/>
<dbReference type="STRING" id="1434123.MSVAZ_0747"/>
<dbReference type="InterPro" id="IPR001763">
    <property type="entry name" value="Rhodanese-like_dom"/>
</dbReference>
<accession>A0A0E3LGS2</accession>
<dbReference type="PATRIC" id="fig|1434123.4.peg.868"/>
<dbReference type="GeneID" id="24809139"/>
<dbReference type="InterPro" id="IPR036873">
    <property type="entry name" value="Rhodanese-like_dom_sf"/>
</dbReference>